<evidence type="ECO:0000256" key="2">
    <source>
        <dbReference type="ARBA" id="ARBA00022475"/>
    </source>
</evidence>
<dbReference type="EMBL" id="JAAXLS010000002">
    <property type="protein sequence ID" value="NKQ52143.1"/>
    <property type="molecule type" value="Genomic_DNA"/>
</dbReference>
<accession>A0ABX1IXB4</accession>
<keyword evidence="3" id="KW-0732">Signal</keyword>
<dbReference type="Pfam" id="PF16708">
    <property type="entry name" value="LppA"/>
    <property type="match status" value="1"/>
</dbReference>
<organism evidence="7 8">
    <name type="scientific">Amycolatopsis acididurans</name>
    <dbReference type="NCBI Taxonomy" id="2724524"/>
    <lineage>
        <taxon>Bacteria</taxon>
        <taxon>Bacillati</taxon>
        <taxon>Actinomycetota</taxon>
        <taxon>Actinomycetes</taxon>
        <taxon>Pseudonocardiales</taxon>
        <taxon>Pseudonocardiaceae</taxon>
        <taxon>Amycolatopsis</taxon>
    </lineage>
</organism>
<dbReference type="Proteomes" id="UP000715441">
    <property type="component" value="Unassembled WGS sequence"/>
</dbReference>
<gene>
    <name evidence="7" type="ORF">HFP15_04525</name>
</gene>
<comment type="caution">
    <text evidence="7">The sequence shown here is derived from an EMBL/GenBank/DDBJ whole genome shotgun (WGS) entry which is preliminary data.</text>
</comment>
<name>A0ABX1IXB4_9PSEU</name>
<keyword evidence="5" id="KW-0564">Palmitate</keyword>
<evidence type="ECO:0000256" key="4">
    <source>
        <dbReference type="ARBA" id="ARBA00023136"/>
    </source>
</evidence>
<evidence type="ECO:0000256" key="1">
    <source>
        <dbReference type="ARBA" id="ARBA00004193"/>
    </source>
</evidence>
<evidence type="ECO:0000256" key="5">
    <source>
        <dbReference type="ARBA" id="ARBA00023139"/>
    </source>
</evidence>
<keyword evidence="4" id="KW-0472">Membrane</keyword>
<evidence type="ECO:0000313" key="7">
    <source>
        <dbReference type="EMBL" id="NKQ52143.1"/>
    </source>
</evidence>
<keyword evidence="8" id="KW-1185">Reference proteome</keyword>
<dbReference type="RefSeq" id="WP_168511740.1">
    <property type="nucleotide sequence ID" value="NZ_JAAXLS010000002.1"/>
</dbReference>
<evidence type="ECO:0000313" key="8">
    <source>
        <dbReference type="Proteomes" id="UP000715441"/>
    </source>
</evidence>
<protein>
    <submittedName>
        <fullName evidence="7">Uncharacterized protein</fullName>
    </submittedName>
</protein>
<comment type="subcellular location">
    <subcellularLocation>
        <location evidence="1">Cell membrane</location>
        <topology evidence="1">Lipid-anchor</topology>
    </subcellularLocation>
</comment>
<keyword evidence="2" id="KW-1003">Cell membrane</keyword>
<evidence type="ECO:0000256" key="3">
    <source>
        <dbReference type="ARBA" id="ARBA00022729"/>
    </source>
</evidence>
<dbReference type="Gene3D" id="3.30.2030.20">
    <property type="match status" value="1"/>
</dbReference>
<proteinExistence type="predicted"/>
<sequence>MNSQQQQLNELMSRPDINQVVASYTDMREKLAQQLTTEFGIGSWQNLHDGRESGCANEFPNVDRYDVVRRNLDRLSSRQTLSSEQWAKAVEVISNLANSYGFTRTGPRVDKPPSHYLTVLDQYGAELFVGTEQQTVISVTTGCHLTPDAKTRGTTRTSTPRQ</sequence>
<keyword evidence="6" id="KW-0449">Lipoprotein</keyword>
<reference evidence="7 8" key="1">
    <citation type="submission" date="2020-04" db="EMBL/GenBank/DDBJ databases">
        <title>Novel species.</title>
        <authorList>
            <person name="Teo W.F.A."/>
            <person name="Lipun K."/>
            <person name="Srisuk N."/>
            <person name="Duangmal K."/>
        </authorList>
    </citation>
    <scope>NUCLEOTIDE SEQUENCE [LARGE SCALE GENOMIC DNA]</scope>
    <source>
        <strain evidence="7 8">K13G38</strain>
    </source>
</reference>
<evidence type="ECO:0000256" key="6">
    <source>
        <dbReference type="ARBA" id="ARBA00023288"/>
    </source>
</evidence>
<dbReference type="InterPro" id="IPR032018">
    <property type="entry name" value="LppA/LppB/LprP"/>
</dbReference>